<reference evidence="2" key="1">
    <citation type="submission" date="2017-02" db="UniProtKB">
        <authorList>
            <consortium name="WormBaseParasite"/>
        </authorList>
    </citation>
    <scope>IDENTIFICATION</scope>
</reference>
<protein>
    <submittedName>
        <fullName evidence="2">Reverse transcriptase domain-containing protein</fullName>
    </submittedName>
</protein>
<evidence type="ECO:0000313" key="1">
    <source>
        <dbReference type="Proteomes" id="UP000046392"/>
    </source>
</evidence>
<dbReference type="Proteomes" id="UP000046392">
    <property type="component" value="Unplaced"/>
</dbReference>
<keyword evidence="1" id="KW-1185">Reference proteome</keyword>
<organism evidence="1 2">
    <name type="scientific">Strongyloides papillosus</name>
    <name type="common">Intestinal threadworm</name>
    <dbReference type="NCBI Taxonomy" id="174720"/>
    <lineage>
        <taxon>Eukaryota</taxon>
        <taxon>Metazoa</taxon>
        <taxon>Ecdysozoa</taxon>
        <taxon>Nematoda</taxon>
        <taxon>Chromadorea</taxon>
        <taxon>Rhabditida</taxon>
        <taxon>Tylenchina</taxon>
        <taxon>Panagrolaimomorpha</taxon>
        <taxon>Strongyloidoidea</taxon>
        <taxon>Strongyloididae</taxon>
        <taxon>Strongyloides</taxon>
    </lineage>
</organism>
<dbReference type="AlphaFoldDB" id="A0A0N5BT23"/>
<dbReference type="WBParaSite" id="SPAL_0000901600.1">
    <property type="protein sequence ID" value="SPAL_0000901600.1"/>
    <property type="gene ID" value="SPAL_0000901600"/>
</dbReference>
<accession>A0A0N5BT23</accession>
<sequence>MDTIRNSKKDLDGAVTLDHYVKREQLDLDEGDIVLKAILDKVGNKKKLQEKYNGPFCIMEINEETGDCKLNRITKSGRIAHKRLKGERIYTYAHIKQLKKFKTTLE</sequence>
<name>A0A0N5BT23_STREA</name>
<evidence type="ECO:0000313" key="2">
    <source>
        <dbReference type="WBParaSite" id="SPAL_0000901600.1"/>
    </source>
</evidence>
<proteinExistence type="predicted"/>